<evidence type="ECO:0000313" key="12">
    <source>
        <dbReference type="EMBL" id="QDV42815.1"/>
    </source>
</evidence>
<dbReference type="InterPro" id="IPR015943">
    <property type="entry name" value="WD40/YVTN_repeat-like_dom_sf"/>
</dbReference>
<dbReference type="PROSITE" id="PS00108">
    <property type="entry name" value="PROTEIN_KINASE_ST"/>
    <property type="match status" value="1"/>
</dbReference>
<dbReference type="SUPFAM" id="SSF50978">
    <property type="entry name" value="WD40 repeat-like"/>
    <property type="match status" value="1"/>
</dbReference>
<dbReference type="PANTHER" id="PTHR19879">
    <property type="entry name" value="TRANSCRIPTION INITIATION FACTOR TFIID"/>
    <property type="match status" value="1"/>
</dbReference>
<evidence type="ECO:0000259" key="11">
    <source>
        <dbReference type="PROSITE" id="PS50011"/>
    </source>
</evidence>
<evidence type="ECO:0000256" key="2">
    <source>
        <dbReference type="ARBA" id="ARBA00022527"/>
    </source>
</evidence>
<dbReference type="RefSeq" id="WP_145386498.1">
    <property type="nucleotide sequence ID" value="NZ_CP037423.1"/>
</dbReference>
<keyword evidence="8" id="KW-0067">ATP-binding</keyword>
<evidence type="ECO:0000256" key="10">
    <source>
        <dbReference type="SAM" id="Phobius"/>
    </source>
</evidence>
<dbReference type="KEGG" id="snep:Enr13x_26650"/>
<dbReference type="OrthoDB" id="500858at2"/>
<dbReference type="InterPro" id="IPR020472">
    <property type="entry name" value="WD40_PAC1"/>
</dbReference>
<dbReference type="Pfam" id="PF00069">
    <property type="entry name" value="Pkinase"/>
    <property type="match status" value="1"/>
</dbReference>
<keyword evidence="4 12" id="KW-0808">Transferase</keyword>
<dbReference type="InterPro" id="IPR011009">
    <property type="entry name" value="Kinase-like_dom_sf"/>
</dbReference>
<gene>
    <name evidence="12" type="primary">pknB_11</name>
    <name evidence="12" type="ORF">Enr13x_26650</name>
</gene>
<evidence type="ECO:0000256" key="9">
    <source>
        <dbReference type="PROSITE-ProRule" id="PRU00221"/>
    </source>
</evidence>
<dbReference type="PRINTS" id="PR00320">
    <property type="entry name" value="GPROTEINBRPT"/>
</dbReference>
<keyword evidence="10" id="KW-0812">Transmembrane</keyword>
<dbReference type="PROSITE" id="PS50011">
    <property type="entry name" value="PROTEIN_KINASE_DOM"/>
    <property type="match status" value="1"/>
</dbReference>
<dbReference type="SUPFAM" id="SSF56112">
    <property type="entry name" value="Protein kinase-like (PK-like)"/>
    <property type="match status" value="1"/>
</dbReference>
<name>A0A518HPP6_9BACT</name>
<dbReference type="InterPro" id="IPR008271">
    <property type="entry name" value="Ser/Thr_kinase_AS"/>
</dbReference>
<organism evidence="12 13">
    <name type="scientific">Stieleria neptunia</name>
    <dbReference type="NCBI Taxonomy" id="2527979"/>
    <lineage>
        <taxon>Bacteria</taxon>
        <taxon>Pseudomonadati</taxon>
        <taxon>Planctomycetota</taxon>
        <taxon>Planctomycetia</taxon>
        <taxon>Pirellulales</taxon>
        <taxon>Pirellulaceae</taxon>
        <taxon>Stieleria</taxon>
    </lineage>
</organism>
<dbReference type="CDD" id="cd14014">
    <property type="entry name" value="STKc_PknB_like"/>
    <property type="match status" value="1"/>
</dbReference>
<dbReference type="InterPro" id="IPR011047">
    <property type="entry name" value="Quinoprotein_ADH-like_sf"/>
</dbReference>
<dbReference type="SMART" id="SM00320">
    <property type="entry name" value="WD40"/>
    <property type="match status" value="9"/>
</dbReference>
<feature type="domain" description="Protein kinase" evidence="11">
    <location>
        <begin position="58"/>
        <end position="331"/>
    </location>
</feature>
<dbReference type="PROSITE" id="PS50082">
    <property type="entry name" value="WD_REPEATS_2"/>
    <property type="match status" value="4"/>
</dbReference>
<dbReference type="Gene3D" id="3.30.200.20">
    <property type="entry name" value="Phosphorylase Kinase, domain 1"/>
    <property type="match status" value="1"/>
</dbReference>
<keyword evidence="10" id="KW-0472">Membrane</keyword>
<accession>A0A518HPP6</accession>
<dbReference type="InterPro" id="IPR019775">
    <property type="entry name" value="WD40_repeat_CS"/>
</dbReference>
<keyword evidence="6" id="KW-0547">Nucleotide-binding</keyword>
<dbReference type="Gene3D" id="2.130.10.10">
    <property type="entry name" value="YVTN repeat-like/Quinoprotein amine dehydrogenase"/>
    <property type="match status" value="5"/>
</dbReference>
<dbReference type="PROSITE" id="PS50294">
    <property type="entry name" value="WD_REPEATS_REGION"/>
    <property type="match status" value="3"/>
</dbReference>
<dbReference type="FunFam" id="1.10.510.10:FF:000021">
    <property type="entry name" value="Serine/threonine protein kinase"/>
    <property type="match status" value="1"/>
</dbReference>
<dbReference type="InterPro" id="IPR000719">
    <property type="entry name" value="Prot_kinase_dom"/>
</dbReference>
<feature type="transmembrane region" description="Helical" evidence="10">
    <location>
        <begin position="357"/>
        <end position="377"/>
    </location>
</feature>
<dbReference type="GO" id="GO:0005524">
    <property type="term" value="F:ATP binding"/>
    <property type="evidence" value="ECO:0007669"/>
    <property type="project" value="UniProtKB-KW"/>
</dbReference>
<evidence type="ECO:0000256" key="3">
    <source>
        <dbReference type="ARBA" id="ARBA00022574"/>
    </source>
</evidence>
<dbReference type="AlphaFoldDB" id="A0A518HPP6"/>
<dbReference type="PROSITE" id="PS00678">
    <property type="entry name" value="WD_REPEATS_1"/>
    <property type="match status" value="2"/>
</dbReference>
<dbReference type="InterPro" id="IPR036322">
    <property type="entry name" value="WD40_repeat_dom_sf"/>
</dbReference>
<dbReference type="Pfam" id="PF00400">
    <property type="entry name" value="WD40"/>
    <property type="match status" value="4"/>
</dbReference>
<keyword evidence="13" id="KW-1185">Reference proteome</keyword>
<reference evidence="12 13" key="1">
    <citation type="submission" date="2019-03" db="EMBL/GenBank/DDBJ databases">
        <title>Deep-cultivation of Planctomycetes and their phenomic and genomic characterization uncovers novel biology.</title>
        <authorList>
            <person name="Wiegand S."/>
            <person name="Jogler M."/>
            <person name="Boedeker C."/>
            <person name="Pinto D."/>
            <person name="Vollmers J."/>
            <person name="Rivas-Marin E."/>
            <person name="Kohn T."/>
            <person name="Peeters S.H."/>
            <person name="Heuer A."/>
            <person name="Rast P."/>
            <person name="Oberbeckmann S."/>
            <person name="Bunk B."/>
            <person name="Jeske O."/>
            <person name="Meyerdierks A."/>
            <person name="Storesund J.E."/>
            <person name="Kallscheuer N."/>
            <person name="Luecker S."/>
            <person name="Lage O.M."/>
            <person name="Pohl T."/>
            <person name="Merkel B.J."/>
            <person name="Hornburger P."/>
            <person name="Mueller R.-W."/>
            <person name="Bruemmer F."/>
            <person name="Labrenz M."/>
            <person name="Spormann A.M."/>
            <person name="Op den Camp H."/>
            <person name="Overmann J."/>
            <person name="Amann R."/>
            <person name="Jetten M.S.M."/>
            <person name="Mascher T."/>
            <person name="Medema M.H."/>
            <person name="Devos D.P."/>
            <person name="Kaster A.-K."/>
            <person name="Ovreas L."/>
            <person name="Rohde M."/>
            <person name="Galperin M.Y."/>
            <person name="Jogler C."/>
        </authorList>
    </citation>
    <scope>NUCLEOTIDE SEQUENCE [LARGE SCALE GENOMIC DNA]</scope>
    <source>
        <strain evidence="12 13">Enr13</strain>
    </source>
</reference>
<keyword evidence="2" id="KW-0723">Serine/threonine-protein kinase</keyword>
<keyword evidence="10" id="KW-1133">Transmembrane helix</keyword>
<evidence type="ECO:0000313" key="13">
    <source>
        <dbReference type="Proteomes" id="UP000319004"/>
    </source>
</evidence>
<feature type="repeat" description="WD" evidence="9">
    <location>
        <begin position="1013"/>
        <end position="1054"/>
    </location>
</feature>
<dbReference type="EC" id="2.7.11.1" evidence="1"/>
<keyword evidence="5" id="KW-0677">Repeat</keyword>
<evidence type="ECO:0000256" key="7">
    <source>
        <dbReference type="ARBA" id="ARBA00022777"/>
    </source>
</evidence>
<keyword evidence="7 12" id="KW-0418">Kinase</keyword>
<dbReference type="GO" id="GO:0004674">
    <property type="term" value="F:protein serine/threonine kinase activity"/>
    <property type="evidence" value="ECO:0007669"/>
    <property type="project" value="UniProtKB-KW"/>
</dbReference>
<dbReference type="Gene3D" id="1.10.510.10">
    <property type="entry name" value="Transferase(Phosphotransferase) domain 1"/>
    <property type="match status" value="1"/>
</dbReference>
<evidence type="ECO:0000256" key="6">
    <source>
        <dbReference type="ARBA" id="ARBA00022741"/>
    </source>
</evidence>
<dbReference type="PANTHER" id="PTHR19879:SF9">
    <property type="entry name" value="TRANSCRIPTION INITIATION FACTOR TFIID SUBUNIT 5"/>
    <property type="match status" value="1"/>
</dbReference>
<dbReference type="Proteomes" id="UP000319004">
    <property type="component" value="Chromosome"/>
</dbReference>
<dbReference type="EMBL" id="CP037423">
    <property type="protein sequence ID" value="QDV42815.1"/>
    <property type="molecule type" value="Genomic_DNA"/>
</dbReference>
<feature type="repeat" description="WD" evidence="9">
    <location>
        <begin position="930"/>
        <end position="971"/>
    </location>
</feature>
<keyword evidence="3 9" id="KW-0853">WD repeat</keyword>
<evidence type="ECO:0000256" key="1">
    <source>
        <dbReference type="ARBA" id="ARBA00012513"/>
    </source>
</evidence>
<sequence>MKSDPPTCISCGSELQSSLAAGQCMACLLQLAKDGQDSMPGGHDPFVSLLEQTRFADYEIESEIARGGMGVVFRARQISLNRPVALKMIIAGQLASPDLVRRFQTEAEAAAKLAHPHIVPIYEVGESETLHFFSMKLIEGENLASLINEYRVQDGTASQVLDRQRRIAKMMLKIANALALAHKHGVLHRDIKPSNILVDVAGEPYLTDFGLAKLTEQTQDTLTRTTAVLGSPSYMSPEQASGDHDQMTTLADIYSFGAVLYELLTGQPPFAGKNAIETIRRVIDQTPERLRSVNERIHPDLETIALRCLQKEPHLRYASAAEVGAELDRFLRGESIEARPVGPFQELWRWAKRNRRVSLLAVTLFLALVCGTVGVAWQSRRATKANETLTEMVATLTWSRITDLVTRGEVRLALTHLARMMRDDPTDWRVAMYAMSVLDQSRCHVPVGPEILHPGQAIITAVQLDPTGRILATGSEDKTIRLWSVSDSQQIGRPLVFDGVVKSLAFDHSGERLAAVSGKGKLLQVFDVESRQEIRSLRFDNQIVQLEYPSPQPQVVVVEGSSLHVIDLDREDFDQVYDFQQSIAALSLSSDAKRAVLRLNNGEAIAVDVESGTELLRVNEFRIGDATISANGRLVAACENNFGNAAVWDIESGLRKCKLDTHEGEVTNLTFAADGNRLFASSVLQEWVVSYDTHTGLQSGSRMTHAERVTSIHAFDGQRQLMMVSGRNGVRFWDALTGDPSASPVIISKGIVSAGSTESGDLLWTGSCSELGSWHIDSIQLWRLHEPQVPPVLAESPEPYLASAGTVSPDGHWVAANVVQRGSNGYDRVEYVTIVDVTTGETLRDPLPLDSTPYGLAFTPDGSRLLIVTVRGKIYLLSTPDFELIKGPIDSGNPIQPSRMSPTGDRFATGSANGWVAVWDLESLTPIWKERHSDSRLNDLCFSESGRWLGSCSNDGTAKVWDVDSGQVAVTLLGHTDKVYHIKIDEQKQLLATNSDDRRTILWELATGRRITSLEHAVETNSISIHPTKELIVTADRDGRCRLWNTQNGQPVGRPMVHDQPVVALSFSEDGERILAADQSGFRLWDTETQQPLTVLHPHPTQASLGVDSDGCRPVFFDHGNAVFCGTVSYRCQIWRLPPPRGDVPSWCPEFIESIVMQRFPSGSDIPVLVESKQHEQLKTQLSQHPDSDYLRWSRRWLESVNQAD</sequence>
<protein>
    <recommendedName>
        <fullName evidence="1">non-specific serine/threonine protein kinase</fullName>
        <ecNumber evidence="1">2.7.11.1</ecNumber>
    </recommendedName>
</protein>
<evidence type="ECO:0000256" key="8">
    <source>
        <dbReference type="ARBA" id="ARBA00022840"/>
    </source>
</evidence>
<feature type="repeat" description="WD" evidence="9">
    <location>
        <begin position="452"/>
        <end position="493"/>
    </location>
</feature>
<evidence type="ECO:0000256" key="4">
    <source>
        <dbReference type="ARBA" id="ARBA00022679"/>
    </source>
</evidence>
<evidence type="ECO:0000256" key="5">
    <source>
        <dbReference type="ARBA" id="ARBA00022737"/>
    </source>
</evidence>
<dbReference type="InterPro" id="IPR001680">
    <property type="entry name" value="WD40_rpt"/>
</dbReference>
<dbReference type="SUPFAM" id="SSF50998">
    <property type="entry name" value="Quinoprotein alcohol dehydrogenase-like"/>
    <property type="match status" value="1"/>
</dbReference>
<dbReference type="CDD" id="cd00200">
    <property type="entry name" value="WD40"/>
    <property type="match status" value="1"/>
</dbReference>
<dbReference type="SMART" id="SM00220">
    <property type="entry name" value="S_TKc"/>
    <property type="match status" value="1"/>
</dbReference>
<feature type="repeat" description="WD" evidence="9">
    <location>
        <begin position="972"/>
        <end position="1013"/>
    </location>
</feature>
<proteinExistence type="predicted"/>